<comment type="subcellular location">
    <subcellularLocation>
        <location evidence="1">Nucleus</location>
    </subcellularLocation>
</comment>
<dbReference type="AlphaFoldDB" id="A0A6V1MA78"/>
<evidence type="ECO:0000256" key="3">
    <source>
        <dbReference type="ARBA" id="ARBA00023242"/>
    </source>
</evidence>
<dbReference type="GO" id="GO:0003700">
    <property type="term" value="F:DNA-binding transcription factor activity"/>
    <property type="evidence" value="ECO:0007669"/>
    <property type="project" value="InterPro"/>
</dbReference>
<dbReference type="PRINTS" id="PR00056">
    <property type="entry name" value="HSFDOMAIN"/>
</dbReference>
<dbReference type="Pfam" id="PF00447">
    <property type="entry name" value="HSF_DNA-bind"/>
    <property type="match status" value="1"/>
</dbReference>
<feature type="domain" description="HSF-type DNA-binding" evidence="5">
    <location>
        <begin position="46"/>
        <end position="141"/>
    </location>
</feature>
<dbReference type="PANTHER" id="PTHR10015">
    <property type="entry name" value="HEAT SHOCK TRANSCRIPTION FACTOR"/>
    <property type="match status" value="1"/>
</dbReference>
<dbReference type="GO" id="GO:0043565">
    <property type="term" value="F:sequence-specific DNA binding"/>
    <property type="evidence" value="ECO:0007669"/>
    <property type="project" value="InterPro"/>
</dbReference>
<dbReference type="SUPFAM" id="SSF46785">
    <property type="entry name" value="Winged helix' DNA-binding domain"/>
    <property type="match status" value="1"/>
</dbReference>
<evidence type="ECO:0000259" key="5">
    <source>
        <dbReference type="SMART" id="SM00415"/>
    </source>
</evidence>
<dbReference type="InterPro" id="IPR036390">
    <property type="entry name" value="WH_DNA-bd_sf"/>
</dbReference>
<dbReference type="SMART" id="SM00415">
    <property type="entry name" value="HSF"/>
    <property type="match status" value="1"/>
</dbReference>
<keyword evidence="2" id="KW-0238">DNA-binding</keyword>
<dbReference type="EMBL" id="HBIU01033880">
    <property type="protein sequence ID" value="CAE0636810.1"/>
    <property type="molecule type" value="Transcribed_RNA"/>
</dbReference>
<evidence type="ECO:0000256" key="1">
    <source>
        <dbReference type="ARBA" id="ARBA00004123"/>
    </source>
</evidence>
<sequence length="359" mass="40679">MCRPPSLHAPKRMSPVLLMDEPLDASAAIINRVDEKAHPSSSKRQVCPEFLRKLVDMLKDTSNSSIIEWKNNKIHVYNPHAVCEEVLPKYFRHSKYSSFQRQLNYFGFKKTEGKGKMTPCVYSSLELQGRPLESILEMKRKINVMAPRHKGDKLDMYGAGHVSQIFDYPSGYCQGPPMQQPMIHSHQQHMYNPYLDPRSNASAVHQQRQPYDVKQEEPLFTSTSYVPRTAYNVPKTSLNAFELKFADTKPQLPSPRVTVSVSKTMPINASNYSQPSQTSMDQLGYHTGPAGLTTGKPLHPLDFAEGSQMLDSLIDEWVNSSSTPANVDQQITSESSTEDEEVMWENDENFLEDVALAFF</sequence>
<comment type="similarity">
    <text evidence="4">Belongs to the HSF family.</text>
</comment>
<gene>
    <name evidence="6" type="ORF">HAKA00212_LOCUS15576</name>
    <name evidence="7" type="ORF">HAKA00212_LOCUS15577</name>
</gene>
<protein>
    <recommendedName>
        <fullName evidence="5">HSF-type DNA-binding domain-containing protein</fullName>
    </recommendedName>
</protein>
<organism evidence="7">
    <name type="scientific">Heterosigma akashiwo</name>
    <name type="common">Chromophytic alga</name>
    <name type="synonym">Heterosigma carterae</name>
    <dbReference type="NCBI Taxonomy" id="2829"/>
    <lineage>
        <taxon>Eukaryota</taxon>
        <taxon>Sar</taxon>
        <taxon>Stramenopiles</taxon>
        <taxon>Ochrophyta</taxon>
        <taxon>Raphidophyceae</taxon>
        <taxon>Chattonellales</taxon>
        <taxon>Chattonellaceae</taxon>
        <taxon>Heterosigma</taxon>
    </lineage>
</organism>
<reference evidence="7" key="1">
    <citation type="submission" date="2021-01" db="EMBL/GenBank/DDBJ databases">
        <authorList>
            <person name="Corre E."/>
            <person name="Pelletier E."/>
            <person name="Niang G."/>
            <person name="Scheremetjew M."/>
            <person name="Finn R."/>
            <person name="Kale V."/>
            <person name="Holt S."/>
            <person name="Cochrane G."/>
            <person name="Meng A."/>
            <person name="Brown T."/>
            <person name="Cohen L."/>
        </authorList>
    </citation>
    <scope>NUCLEOTIDE SEQUENCE</scope>
    <source>
        <strain evidence="7">CCMP3107</strain>
    </source>
</reference>
<dbReference type="PANTHER" id="PTHR10015:SF206">
    <property type="entry name" value="HSF-TYPE DNA-BINDING DOMAIN-CONTAINING PROTEIN"/>
    <property type="match status" value="1"/>
</dbReference>
<evidence type="ECO:0000313" key="7">
    <source>
        <dbReference type="EMBL" id="CAE0636810.1"/>
    </source>
</evidence>
<keyword evidence="3" id="KW-0539">Nucleus</keyword>
<dbReference type="InterPro" id="IPR036388">
    <property type="entry name" value="WH-like_DNA-bd_sf"/>
</dbReference>
<name>A0A6V1MA78_HETAK</name>
<dbReference type="EMBL" id="HBIU01033879">
    <property type="protein sequence ID" value="CAE0636809.1"/>
    <property type="molecule type" value="Transcribed_RNA"/>
</dbReference>
<dbReference type="Gene3D" id="1.10.10.10">
    <property type="entry name" value="Winged helix-like DNA-binding domain superfamily/Winged helix DNA-binding domain"/>
    <property type="match status" value="1"/>
</dbReference>
<proteinExistence type="inferred from homology"/>
<evidence type="ECO:0000313" key="6">
    <source>
        <dbReference type="EMBL" id="CAE0636809.1"/>
    </source>
</evidence>
<evidence type="ECO:0000256" key="4">
    <source>
        <dbReference type="RuleBase" id="RU004020"/>
    </source>
</evidence>
<accession>A0A6V1MA78</accession>
<dbReference type="GO" id="GO:0005634">
    <property type="term" value="C:nucleus"/>
    <property type="evidence" value="ECO:0007669"/>
    <property type="project" value="UniProtKB-SubCell"/>
</dbReference>
<evidence type="ECO:0000256" key="2">
    <source>
        <dbReference type="ARBA" id="ARBA00023125"/>
    </source>
</evidence>
<dbReference type="InterPro" id="IPR000232">
    <property type="entry name" value="HSF_DNA-bd"/>
</dbReference>